<comment type="caution">
    <text evidence="1">The sequence shown here is derived from an EMBL/GenBank/DDBJ whole genome shotgun (WGS) entry which is preliminary data.</text>
</comment>
<sequence>MRARSARVWAWLRRNGGAEELSRGGTRPGQVAAGQVGVAELSAATENEARVLVAVASWLWWLGMAGRQSKREEHWVCSGLGGDGEVAGKCTAGLEFLAASLMDRAEELGLGVATPWPGQDGLSGIDGDGVLMRRPRLGDG</sequence>
<organism evidence="1 2">
    <name type="scientific">Rubus argutus</name>
    <name type="common">Southern blackberry</name>
    <dbReference type="NCBI Taxonomy" id="59490"/>
    <lineage>
        <taxon>Eukaryota</taxon>
        <taxon>Viridiplantae</taxon>
        <taxon>Streptophyta</taxon>
        <taxon>Embryophyta</taxon>
        <taxon>Tracheophyta</taxon>
        <taxon>Spermatophyta</taxon>
        <taxon>Magnoliopsida</taxon>
        <taxon>eudicotyledons</taxon>
        <taxon>Gunneridae</taxon>
        <taxon>Pentapetalae</taxon>
        <taxon>rosids</taxon>
        <taxon>fabids</taxon>
        <taxon>Rosales</taxon>
        <taxon>Rosaceae</taxon>
        <taxon>Rosoideae</taxon>
        <taxon>Rosoideae incertae sedis</taxon>
        <taxon>Rubus</taxon>
    </lineage>
</organism>
<reference evidence="1 2" key="1">
    <citation type="journal article" date="2023" name="G3 (Bethesda)">
        <title>A chromosome-length genome assembly and annotation of blackberry (Rubus argutus, cv. 'Hillquist').</title>
        <authorList>
            <person name="Bruna T."/>
            <person name="Aryal R."/>
            <person name="Dudchenko O."/>
            <person name="Sargent D.J."/>
            <person name="Mead D."/>
            <person name="Buti M."/>
            <person name="Cavallini A."/>
            <person name="Hytonen T."/>
            <person name="Andres J."/>
            <person name="Pham M."/>
            <person name="Weisz D."/>
            <person name="Mascagni F."/>
            <person name="Usai G."/>
            <person name="Natali L."/>
            <person name="Bassil N."/>
            <person name="Fernandez G.E."/>
            <person name="Lomsadze A."/>
            <person name="Armour M."/>
            <person name="Olukolu B."/>
            <person name="Poorten T."/>
            <person name="Britton C."/>
            <person name="Davik J."/>
            <person name="Ashrafi H."/>
            <person name="Aiden E.L."/>
            <person name="Borodovsky M."/>
            <person name="Worthington M."/>
        </authorList>
    </citation>
    <scope>NUCLEOTIDE SEQUENCE [LARGE SCALE GENOMIC DNA]</scope>
    <source>
        <strain evidence="1">PI 553951</strain>
    </source>
</reference>
<name>A0AAW1VJU0_RUBAR</name>
<evidence type="ECO:0000313" key="1">
    <source>
        <dbReference type="EMBL" id="KAK9901428.1"/>
    </source>
</evidence>
<gene>
    <name evidence="1" type="ORF">M0R45_002133</name>
</gene>
<dbReference type="EMBL" id="JBEDUW010000310">
    <property type="protein sequence ID" value="KAK9901428.1"/>
    <property type="molecule type" value="Genomic_DNA"/>
</dbReference>
<proteinExistence type="predicted"/>
<evidence type="ECO:0000313" key="2">
    <source>
        <dbReference type="Proteomes" id="UP001457282"/>
    </source>
</evidence>
<keyword evidence="2" id="KW-1185">Reference proteome</keyword>
<dbReference type="Proteomes" id="UP001457282">
    <property type="component" value="Unassembled WGS sequence"/>
</dbReference>
<protein>
    <submittedName>
        <fullName evidence="1">Uncharacterized protein</fullName>
    </submittedName>
</protein>
<dbReference type="AlphaFoldDB" id="A0AAW1VJU0"/>
<accession>A0AAW1VJU0</accession>